<dbReference type="InterPro" id="IPR006696">
    <property type="entry name" value="DUF423"/>
</dbReference>
<evidence type="ECO:0000256" key="2">
    <source>
        <dbReference type="ARBA" id="ARBA00009694"/>
    </source>
</evidence>
<keyword evidence="3 6" id="KW-0812">Transmembrane</keyword>
<feature type="chain" id="PRO_5045784617" evidence="7">
    <location>
        <begin position="23"/>
        <end position="122"/>
    </location>
</feature>
<evidence type="ECO:0000256" key="5">
    <source>
        <dbReference type="ARBA" id="ARBA00023136"/>
    </source>
</evidence>
<dbReference type="Proteomes" id="UP001500791">
    <property type="component" value="Unassembled WGS sequence"/>
</dbReference>
<dbReference type="PANTHER" id="PTHR43461:SF1">
    <property type="entry name" value="TRANSMEMBRANE PROTEIN 256"/>
    <property type="match status" value="1"/>
</dbReference>
<evidence type="ECO:0000256" key="3">
    <source>
        <dbReference type="ARBA" id="ARBA00022692"/>
    </source>
</evidence>
<evidence type="ECO:0000313" key="8">
    <source>
        <dbReference type="EMBL" id="GAA0392968.1"/>
    </source>
</evidence>
<keyword evidence="7" id="KW-0732">Signal</keyword>
<protein>
    <submittedName>
        <fullName evidence="8">DUF423 domain-containing protein</fullName>
    </submittedName>
</protein>
<comment type="subcellular location">
    <subcellularLocation>
        <location evidence="1">Membrane</location>
        <topology evidence="1">Multi-pass membrane protein</topology>
    </subcellularLocation>
</comment>
<dbReference type="RefSeq" id="WP_167177213.1">
    <property type="nucleotide sequence ID" value="NZ_BAAAEJ010000007.1"/>
</dbReference>
<gene>
    <name evidence="8" type="ORF">GCM10009093_19430</name>
</gene>
<evidence type="ECO:0000256" key="6">
    <source>
        <dbReference type="SAM" id="Phobius"/>
    </source>
</evidence>
<keyword evidence="4 6" id="KW-1133">Transmembrane helix</keyword>
<dbReference type="EMBL" id="BAAAEJ010000007">
    <property type="protein sequence ID" value="GAA0392968.1"/>
    <property type="molecule type" value="Genomic_DNA"/>
</dbReference>
<feature type="transmembrane region" description="Helical" evidence="6">
    <location>
        <begin position="95"/>
        <end position="116"/>
    </location>
</feature>
<comment type="similarity">
    <text evidence="2">Belongs to the UPF0382 family.</text>
</comment>
<proteinExistence type="inferred from homology"/>
<organism evidence="8 9">
    <name type="scientific">Brevundimonas terrae</name>
    <dbReference type="NCBI Taxonomy" id="363631"/>
    <lineage>
        <taxon>Bacteria</taxon>
        <taxon>Pseudomonadati</taxon>
        <taxon>Pseudomonadota</taxon>
        <taxon>Alphaproteobacteria</taxon>
        <taxon>Caulobacterales</taxon>
        <taxon>Caulobacteraceae</taxon>
        <taxon>Brevundimonas</taxon>
    </lineage>
</organism>
<dbReference type="PANTHER" id="PTHR43461">
    <property type="entry name" value="TRANSMEMBRANE PROTEIN 256"/>
    <property type="match status" value="1"/>
</dbReference>
<keyword evidence="5 6" id="KW-0472">Membrane</keyword>
<sequence length="122" mass="12504">MTFSRNLLLFAALNGAMSVAVGAFGAHGVPPEAKVLLTTGGQYQMVHALMAAVLAIWPAAGRAGRVAGWLAASGGLIFCTTLLLIAVAGMRYMGAVTPVGGTLMIIGWLVLAWRAVRPSPVA</sequence>
<name>A0ABP3I7J0_9CAUL</name>
<evidence type="ECO:0000313" key="9">
    <source>
        <dbReference type="Proteomes" id="UP001500791"/>
    </source>
</evidence>
<accession>A0ABP3I7J0</accession>
<evidence type="ECO:0000256" key="4">
    <source>
        <dbReference type="ARBA" id="ARBA00022989"/>
    </source>
</evidence>
<feature type="transmembrane region" description="Helical" evidence="6">
    <location>
        <begin position="67"/>
        <end position="89"/>
    </location>
</feature>
<feature type="transmembrane region" description="Helical" evidence="6">
    <location>
        <begin position="41"/>
        <end position="60"/>
    </location>
</feature>
<comment type="caution">
    <text evidence="8">The sequence shown here is derived from an EMBL/GenBank/DDBJ whole genome shotgun (WGS) entry which is preliminary data.</text>
</comment>
<evidence type="ECO:0000256" key="1">
    <source>
        <dbReference type="ARBA" id="ARBA00004141"/>
    </source>
</evidence>
<dbReference type="Pfam" id="PF04241">
    <property type="entry name" value="DUF423"/>
    <property type="match status" value="1"/>
</dbReference>
<keyword evidence="9" id="KW-1185">Reference proteome</keyword>
<reference evidence="9" key="1">
    <citation type="journal article" date="2019" name="Int. J. Syst. Evol. Microbiol.">
        <title>The Global Catalogue of Microorganisms (GCM) 10K type strain sequencing project: providing services to taxonomists for standard genome sequencing and annotation.</title>
        <authorList>
            <consortium name="The Broad Institute Genomics Platform"/>
            <consortium name="The Broad Institute Genome Sequencing Center for Infectious Disease"/>
            <person name="Wu L."/>
            <person name="Ma J."/>
        </authorList>
    </citation>
    <scope>NUCLEOTIDE SEQUENCE [LARGE SCALE GENOMIC DNA]</scope>
    <source>
        <strain evidence="9">JCM 13476</strain>
    </source>
</reference>
<feature type="signal peptide" evidence="7">
    <location>
        <begin position="1"/>
        <end position="22"/>
    </location>
</feature>
<evidence type="ECO:0000256" key="7">
    <source>
        <dbReference type="SAM" id="SignalP"/>
    </source>
</evidence>